<dbReference type="InterPro" id="IPR023210">
    <property type="entry name" value="NADP_OxRdtase_dom"/>
</dbReference>
<feature type="domain" description="NADP-dependent oxidoreductase" evidence="1">
    <location>
        <begin position="7"/>
        <end position="311"/>
    </location>
</feature>
<dbReference type="EMBL" id="CP015641">
    <property type="protein sequence ID" value="ANF27304.1"/>
    <property type="molecule type" value="Genomic_DNA"/>
</dbReference>
<dbReference type="AlphaFoldDB" id="A0A172WUW2"/>
<protein>
    <submittedName>
        <fullName evidence="2">D-threo-aldose 1-dehydrogenase</fullName>
    </submittedName>
</protein>
<proteinExistence type="predicted"/>
<dbReference type="InterPro" id="IPR020471">
    <property type="entry name" value="AKR"/>
</dbReference>
<organism evidence="2 3">
    <name type="scientific">Stutzerimonas stutzeri</name>
    <name type="common">Pseudomonas stutzeri</name>
    <dbReference type="NCBI Taxonomy" id="316"/>
    <lineage>
        <taxon>Bacteria</taxon>
        <taxon>Pseudomonadati</taxon>
        <taxon>Pseudomonadota</taxon>
        <taxon>Gammaproteobacteria</taxon>
        <taxon>Pseudomonadales</taxon>
        <taxon>Pseudomonadaceae</taxon>
        <taxon>Stutzerimonas</taxon>
    </lineage>
</organism>
<reference evidence="2 3" key="1">
    <citation type="submission" date="2016-05" db="EMBL/GenBank/DDBJ databases">
        <title>Genome sequence of Pseudomonas stutzeri 273 and identification of the exopolysaccharide biosynthesis locus.</title>
        <authorList>
            <person name="Wu S."/>
            <person name="Sun C."/>
        </authorList>
    </citation>
    <scope>NUCLEOTIDE SEQUENCE [LARGE SCALE GENOMIC DNA]</scope>
    <source>
        <strain evidence="2 3">273</strain>
    </source>
</reference>
<sequence>MRITLPPLGFGGAPLGNMFQPLDEATADATLKAAWEAGIRYYDTSPHYGAGLAEQRFGRLLSHKPRDEFVLSTKVGRLLQPAAAPENAKPFVDELPNKRVVDYSADGARRSIEDSLERMGVDRIDVAFIHDVSEDQWGPQWTEYFQQAMQGAAKALTQMRDEGLIRGWGLGVNLVEPCRLALEQSDPDVFLLAGRYSLLDHREALDTLFPQCVERGVGIVVGGPFNSGVLAGGEHYDYAAAPDDIRQKTGQIEAVCQEFEVDIRAAALQFCLAHPAVLSAIPGTSNPKRPAQYVQQFEADIPAEFWRALKDKQLLPEDVPVPEEH</sequence>
<dbReference type="PANTHER" id="PTHR42686:SF1">
    <property type="entry name" value="GH17980P-RELATED"/>
    <property type="match status" value="1"/>
</dbReference>
<evidence type="ECO:0000313" key="3">
    <source>
        <dbReference type="Proteomes" id="UP000077787"/>
    </source>
</evidence>
<name>A0A172WUW2_STUST</name>
<evidence type="ECO:0000259" key="1">
    <source>
        <dbReference type="Pfam" id="PF00248"/>
    </source>
</evidence>
<dbReference type="Gene3D" id="3.20.20.100">
    <property type="entry name" value="NADP-dependent oxidoreductase domain"/>
    <property type="match status" value="1"/>
</dbReference>
<dbReference type="Proteomes" id="UP000077787">
    <property type="component" value="Chromosome"/>
</dbReference>
<dbReference type="OrthoDB" id="9768851at2"/>
<dbReference type="SUPFAM" id="SSF51430">
    <property type="entry name" value="NAD(P)-linked oxidoreductase"/>
    <property type="match status" value="1"/>
</dbReference>
<dbReference type="InterPro" id="IPR036812">
    <property type="entry name" value="NAD(P)_OxRdtase_dom_sf"/>
</dbReference>
<dbReference type="PANTHER" id="PTHR42686">
    <property type="entry name" value="GH17980P-RELATED"/>
    <property type="match status" value="1"/>
</dbReference>
<dbReference type="Pfam" id="PF00248">
    <property type="entry name" value="Aldo_ket_red"/>
    <property type="match status" value="1"/>
</dbReference>
<dbReference type="CDD" id="cd19152">
    <property type="entry name" value="AKR_AKR15A"/>
    <property type="match status" value="1"/>
</dbReference>
<dbReference type="GO" id="GO:0016491">
    <property type="term" value="F:oxidoreductase activity"/>
    <property type="evidence" value="ECO:0007669"/>
    <property type="project" value="InterPro"/>
</dbReference>
<evidence type="ECO:0000313" key="2">
    <source>
        <dbReference type="EMBL" id="ANF27304.1"/>
    </source>
</evidence>
<gene>
    <name evidence="2" type="ORF">PS273GM_20290</name>
</gene>
<dbReference type="GO" id="GO:0005829">
    <property type="term" value="C:cytosol"/>
    <property type="evidence" value="ECO:0007669"/>
    <property type="project" value="TreeGrafter"/>
</dbReference>
<dbReference type="RefSeq" id="WP_064482371.1">
    <property type="nucleotide sequence ID" value="NZ_CP015641.1"/>
</dbReference>
<accession>A0A172WUW2</accession>